<keyword evidence="3" id="KW-0378">Hydrolase</keyword>
<sequence length="459" mass="48395">MTLSGPERDAVAARIAALVAQPSVSADPAFAEGMEGARRLLEARLAELGFGGARRLDGGGHAALYSERLAAPGRPTLLVYGHYDVQPPDPLELWRSPPFEATVRDGRLYGRGASDDKGPTVVALEALARLIAEDGELPCNVKVLLEGEEETGSPSLPAILRDNAGLLACDAALSADGARWRADVASVNVAARGSGGLEFRVRTADKDLHSGRYGGAVGNALHAVSQIVAGLHDARGAVAVRGFMDGVAAPTEAERAEIAAIPFDAPAFYAAVGAPTPWGEPQWSAPERLWLRPTVEVNGLWGGYQGAGGKTVIPCEAHAKLTVRLVAGQRPAAVRAALIAHLHAACPPWARLEITDERGWSPAYALRPDHPLLLAAEDALAETAGVRPLRVRIGASLPLTGLIREALGVETVMFSFAVSDEDYHAPNEFFRLSSIDEGIAAWMALIRRVGAQSPADYRA</sequence>
<dbReference type="PANTHER" id="PTHR43270:SF12">
    <property type="entry name" value="SUCCINYL-DIAMINOPIMELATE DESUCCINYLASE"/>
    <property type="match status" value="1"/>
</dbReference>
<dbReference type="InterPro" id="IPR011650">
    <property type="entry name" value="Peptidase_M20_dimer"/>
</dbReference>
<dbReference type="Pfam" id="PF07687">
    <property type="entry name" value="M20_dimer"/>
    <property type="match status" value="1"/>
</dbReference>
<evidence type="ECO:0000256" key="2">
    <source>
        <dbReference type="ARBA" id="ARBA00022723"/>
    </source>
</evidence>
<reference evidence="5 6" key="1">
    <citation type="submission" date="2016-10" db="EMBL/GenBank/DDBJ databases">
        <authorList>
            <person name="de Groot N.N."/>
        </authorList>
    </citation>
    <scope>NUCLEOTIDE SEQUENCE [LARGE SCALE GENOMIC DNA]</scope>
    <source>
        <strain evidence="5 6">DSM 15345</strain>
    </source>
</reference>
<keyword evidence="1" id="KW-0645">Protease</keyword>
<dbReference type="NCBIfam" id="NF006579">
    <property type="entry name" value="PRK09104.1"/>
    <property type="match status" value="1"/>
</dbReference>
<dbReference type="GO" id="GO:0046872">
    <property type="term" value="F:metal ion binding"/>
    <property type="evidence" value="ECO:0007669"/>
    <property type="project" value="UniProtKB-KW"/>
</dbReference>
<dbReference type="AlphaFoldDB" id="A0A1H4A367"/>
<dbReference type="Gene3D" id="3.30.70.360">
    <property type="match status" value="1"/>
</dbReference>
<feature type="domain" description="Peptidase M20 dimerisation" evidence="4">
    <location>
        <begin position="195"/>
        <end position="349"/>
    </location>
</feature>
<keyword evidence="2" id="KW-0479">Metal-binding</keyword>
<dbReference type="InterPro" id="IPR051458">
    <property type="entry name" value="Cyt/Met_Dipeptidase"/>
</dbReference>
<name>A0A1H4A367_9RHOB</name>
<evidence type="ECO:0000259" key="4">
    <source>
        <dbReference type="Pfam" id="PF07687"/>
    </source>
</evidence>
<dbReference type="EMBL" id="FNQM01000004">
    <property type="protein sequence ID" value="SEA30300.1"/>
    <property type="molecule type" value="Genomic_DNA"/>
</dbReference>
<evidence type="ECO:0000256" key="1">
    <source>
        <dbReference type="ARBA" id="ARBA00022670"/>
    </source>
</evidence>
<dbReference type="Proteomes" id="UP000198703">
    <property type="component" value="Unassembled WGS sequence"/>
</dbReference>
<proteinExistence type="predicted"/>
<evidence type="ECO:0000313" key="5">
    <source>
        <dbReference type="EMBL" id="SEA30300.1"/>
    </source>
</evidence>
<dbReference type="STRING" id="89524.SAMN05444370_10444"/>
<dbReference type="GO" id="GO:0008233">
    <property type="term" value="F:peptidase activity"/>
    <property type="evidence" value="ECO:0007669"/>
    <property type="project" value="UniProtKB-KW"/>
</dbReference>
<dbReference type="RefSeq" id="WP_093251808.1">
    <property type="nucleotide sequence ID" value="NZ_FNQM01000004.1"/>
</dbReference>
<protein>
    <submittedName>
        <fullName evidence="5">Acetylornithine deacetylase/Succinyl-diaminopimelate desuccinylase</fullName>
    </submittedName>
</protein>
<dbReference type="OrthoDB" id="9761532at2"/>
<keyword evidence="6" id="KW-1185">Reference proteome</keyword>
<dbReference type="InterPro" id="IPR002933">
    <property type="entry name" value="Peptidase_M20"/>
</dbReference>
<dbReference type="PANTHER" id="PTHR43270">
    <property type="entry name" value="BETA-ALA-HIS DIPEPTIDASE"/>
    <property type="match status" value="1"/>
</dbReference>
<accession>A0A1H4A367</accession>
<evidence type="ECO:0000256" key="3">
    <source>
        <dbReference type="ARBA" id="ARBA00022801"/>
    </source>
</evidence>
<dbReference type="Gene3D" id="3.40.630.10">
    <property type="entry name" value="Zn peptidases"/>
    <property type="match status" value="1"/>
</dbReference>
<dbReference type="Pfam" id="PF01546">
    <property type="entry name" value="Peptidase_M20"/>
    <property type="match status" value="1"/>
</dbReference>
<evidence type="ECO:0000313" key="6">
    <source>
        <dbReference type="Proteomes" id="UP000198703"/>
    </source>
</evidence>
<gene>
    <name evidence="5" type="ORF">SAMN05444370_10444</name>
</gene>
<dbReference type="SUPFAM" id="SSF53187">
    <property type="entry name" value="Zn-dependent exopeptidases"/>
    <property type="match status" value="1"/>
</dbReference>
<dbReference type="GO" id="GO:0006508">
    <property type="term" value="P:proteolysis"/>
    <property type="evidence" value="ECO:0007669"/>
    <property type="project" value="UniProtKB-KW"/>
</dbReference>
<organism evidence="5 6">
    <name type="scientific">Rubrimonas cliftonensis</name>
    <dbReference type="NCBI Taxonomy" id="89524"/>
    <lineage>
        <taxon>Bacteria</taxon>
        <taxon>Pseudomonadati</taxon>
        <taxon>Pseudomonadota</taxon>
        <taxon>Alphaproteobacteria</taxon>
        <taxon>Rhodobacterales</taxon>
        <taxon>Paracoccaceae</taxon>
        <taxon>Rubrimonas</taxon>
    </lineage>
</organism>